<dbReference type="Proteomes" id="UP000297643">
    <property type="component" value="Unassembled WGS sequence"/>
</dbReference>
<gene>
    <name evidence="1" type="ORF">E3O32_07765</name>
</gene>
<protein>
    <submittedName>
        <fullName evidence="1">Uncharacterized protein</fullName>
    </submittedName>
</protein>
<evidence type="ECO:0000313" key="2">
    <source>
        <dbReference type="Proteomes" id="UP000297643"/>
    </source>
</evidence>
<comment type="caution">
    <text evidence="1">The sequence shown here is derived from an EMBL/GenBank/DDBJ whole genome shotgun (WGS) entry which is preliminary data.</text>
</comment>
<accession>A0A4R8WC15</accession>
<dbReference type="AlphaFoldDB" id="A0A4R8WC15"/>
<dbReference type="RefSeq" id="WP_134508248.1">
    <property type="nucleotide sequence ID" value="NZ_SOFM01000021.1"/>
</dbReference>
<organism evidence="1 2">
    <name type="scientific">Cryobacterium mannosilyticum</name>
    <dbReference type="NCBI Taxonomy" id="1259190"/>
    <lineage>
        <taxon>Bacteria</taxon>
        <taxon>Bacillati</taxon>
        <taxon>Actinomycetota</taxon>
        <taxon>Actinomycetes</taxon>
        <taxon>Micrococcales</taxon>
        <taxon>Microbacteriaceae</taxon>
        <taxon>Cryobacterium</taxon>
    </lineage>
</organism>
<sequence length="210" mass="22934">MTRQVAMRAADISMVLPGSWANIPVSEEPLSERIIAGLVIRQVGRDDRLARVRREVKLQLRDVVARARAAGAFQVALSLEILPGIPFPAAMVLDFVPWNGEPPQPERQAATLKDMLPAAEVFTLECGIVARTWRVVQIQPGRETIPDTKLEYLLPTPAGDQLLHIVADTPVECDPEMIVALFDAIVDSIRWREPAVAADFEPAGGSDGNA</sequence>
<reference evidence="1 2" key="1">
    <citation type="submission" date="2019-03" db="EMBL/GenBank/DDBJ databases">
        <title>Genomics of glacier-inhabiting Cryobacterium strains.</title>
        <authorList>
            <person name="Liu Q."/>
            <person name="Xin Y.-H."/>
        </authorList>
    </citation>
    <scope>NUCLEOTIDE SEQUENCE [LARGE SCALE GENOMIC DNA]</scope>
    <source>
        <strain evidence="1 2">RHLT2-21</strain>
    </source>
</reference>
<keyword evidence="2" id="KW-1185">Reference proteome</keyword>
<dbReference type="EMBL" id="SOFM01000021">
    <property type="protein sequence ID" value="TFC04603.1"/>
    <property type="molecule type" value="Genomic_DNA"/>
</dbReference>
<proteinExistence type="predicted"/>
<evidence type="ECO:0000313" key="1">
    <source>
        <dbReference type="EMBL" id="TFC04603.1"/>
    </source>
</evidence>
<name>A0A4R8WC15_9MICO</name>